<dbReference type="Gene3D" id="2.60.120.40">
    <property type="match status" value="1"/>
</dbReference>
<feature type="region of interest" description="Disordered" evidence="1">
    <location>
        <begin position="35"/>
        <end position="82"/>
    </location>
</feature>
<protein>
    <submittedName>
        <fullName evidence="3">Collagen triple helix repeat</fullName>
    </submittedName>
</protein>
<gene>
    <name evidence="3" type="ORF">ORPV_477</name>
</gene>
<accession>A0A2I2L4E2</accession>
<dbReference type="RefSeq" id="YP_009448683.1">
    <property type="nucleotide sequence ID" value="NC_036594.1"/>
</dbReference>
<dbReference type="SUPFAM" id="SSF49842">
    <property type="entry name" value="TNF-like"/>
    <property type="match status" value="1"/>
</dbReference>
<evidence type="ECO:0000313" key="4">
    <source>
        <dbReference type="Proteomes" id="UP000236316"/>
    </source>
</evidence>
<dbReference type="InterPro" id="IPR008983">
    <property type="entry name" value="Tumour_necrosis_fac-like_dom"/>
</dbReference>
<keyword evidence="3" id="KW-0176">Collagen</keyword>
<dbReference type="KEGG" id="vg:35382269"/>
<dbReference type="EMBL" id="LT906555">
    <property type="protein sequence ID" value="SNW62381.1"/>
    <property type="molecule type" value="Genomic_DNA"/>
</dbReference>
<keyword evidence="2" id="KW-0472">Membrane</keyword>
<name>A0A2I2L4E2_9VIRU</name>
<dbReference type="Proteomes" id="UP000236316">
    <property type="component" value="Segment"/>
</dbReference>
<sequence length="215" mass="22896">MGNAALAISIITLIIVIIFIILIILFRNVLRGPQGEQGEQGNPGSQGIPGPPGESIVGPQGPPGASALPSNPQPLSVSPETGSLRLEPGQTIPVALPFGDNPVVNFDLGELYFEQTGIIGVNESGYYQLNVRLLFSGNGGESIVISLEVNRSNSDVLNINNLYTFTVDNTVHISEFTKLLQLNAGDNIRLMMRNPSGNLVDLQYADSSISMLRLA</sequence>
<evidence type="ECO:0000256" key="1">
    <source>
        <dbReference type="SAM" id="MobiDB-lite"/>
    </source>
</evidence>
<feature type="compositionally biased region" description="Polar residues" evidence="1">
    <location>
        <begin position="68"/>
        <end position="81"/>
    </location>
</feature>
<keyword evidence="2" id="KW-0812">Transmembrane</keyword>
<evidence type="ECO:0000313" key="3">
    <source>
        <dbReference type="EMBL" id="SNW62381.1"/>
    </source>
</evidence>
<organism evidence="3">
    <name type="scientific">Orpheovirus IHUMI-LCC2</name>
    <dbReference type="NCBI Taxonomy" id="2023057"/>
    <lineage>
        <taxon>Viruses</taxon>
        <taxon>Varidnaviria</taxon>
        <taxon>Bamfordvirae</taxon>
        <taxon>Nucleocytoviricota</taxon>
        <taxon>Megaviricetes</taxon>
        <taxon>Pimascovirales</taxon>
        <taxon>Ocovirineae</taxon>
        <taxon>Orpheoviridae</taxon>
        <taxon>Alphaorpheovirus</taxon>
        <taxon>Alphaorpheovirus massiliense</taxon>
    </lineage>
</organism>
<feature type="compositionally biased region" description="Low complexity" evidence="1">
    <location>
        <begin position="35"/>
        <end position="46"/>
    </location>
</feature>
<proteinExistence type="predicted"/>
<reference evidence="3" key="1">
    <citation type="submission" date="2017-08" db="EMBL/GenBank/DDBJ databases">
        <authorList>
            <consortium name="Urmite Genomes"/>
        </authorList>
    </citation>
    <scope>NUCLEOTIDE SEQUENCE [LARGE SCALE GENOMIC DNA]</scope>
    <source>
        <strain evidence="3">IHUMI-LCC2</strain>
    </source>
</reference>
<keyword evidence="4" id="KW-1185">Reference proteome</keyword>
<evidence type="ECO:0000256" key="2">
    <source>
        <dbReference type="SAM" id="Phobius"/>
    </source>
</evidence>
<feature type="transmembrane region" description="Helical" evidence="2">
    <location>
        <begin position="6"/>
        <end position="26"/>
    </location>
</feature>
<keyword evidence="2" id="KW-1133">Transmembrane helix</keyword>
<dbReference type="GeneID" id="35382269"/>